<evidence type="ECO:0008006" key="3">
    <source>
        <dbReference type="Google" id="ProtNLM"/>
    </source>
</evidence>
<name>A0AAU9CT75_9LACO</name>
<keyword evidence="2" id="KW-1185">Reference proteome</keyword>
<dbReference type="SUPFAM" id="SSF52058">
    <property type="entry name" value="L domain-like"/>
    <property type="match status" value="1"/>
</dbReference>
<dbReference type="EMBL" id="AP026801">
    <property type="protein sequence ID" value="BDR57209.1"/>
    <property type="molecule type" value="Genomic_DNA"/>
</dbReference>
<organism evidence="1 2">
    <name type="scientific">Xylocopilactobacillus apis</name>
    <dbReference type="NCBI Taxonomy" id="2932183"/>
    <lineage>
        <taxon>Bacteria</taxon>
        <taxon>Bacillati</taxon>
        <taxon>Bacillota</taxon>
        <taxon>Bacilli</taxon>
        <taxon>Lactobacillales</taxon>
        <taxon>Lactobacillaceae</taxon>
        <taxon>Xylocopilactobacillus</taxon>
    </lineage>
</organism>
<sequence>MVAISGGGRLANPVVTDFKPVTKNKKLVRGVNGLTSVDIGAGDSQNFFAPVSAAKVTVNENGTWDSVTLNEAQKNQLGAVSLNSTVNMTKDFSFRWDLKIEPSSSSRLSDGIGFVLHPLYKPGEIIMGSQGESSYVLPAVFGREDGVNPVTDVNSRHNGQNIRSIGKNGGNLGISDLMNAIGFKVDTYYNYNSAPELTGTPYGSSLHEQDYHVVDDFFPSISGGLLNDNSFGAFVSTNNNGFAKKNALTAPLNGTAVTAKNNSDGTVNGNAMKLADNQWHPMEISYDSSTAVITVKLADPSGGVTWKKVLSAGEKAVVADRSNWGFAILGSTGDGYEGHYIKNVSGSFTPGDPVVTTRYIDETGTDLQTSVTTIYEDWQREHPGSTVFTDSSSPETIVKNGKTYKRAQVNRTVFSNGLRINKRIGTPGSDGTVTTAGTSMTVNTNFDGVVFVNYVYRQVLSAGDVTTDLQLSSDGTNFAKTVDIHPGDEITFKYTAKNNTLPIWEKVTAVQSLGGLFKPKGTLPSGVTESGGLLYVPLNYGSNNSLQLGETGTNTVKLKYEGVEKASLTANDAGQITITKNPATPGVPKTSTIVSKVSIYDQSNQLIDDSGNPIYGSYFYNADNANAPLAGTERVYNTANYAPMTDSVTVNDQGWWNVDSSNVLTIYPHELNASADWEPFPTVGNPYFQNWPWDPYRSQITKTVIKSGVTAKESLSQLFYPLENMTTIEGLEDLDTSEVTDMYFMFSQCNSLINLNVSNFNTSKVTNMNSMFWNCNSLTSLDVKNFDTHSVTDMSEMFYSCGKITNLEVKDFDTSKVTSMRRMFLGCESLTSLDVTGFDTSKVTGMLGMFNNCSSITNLDLRSFDTSKVTDMSSMFGYCTSLSDLKWNTTNFNTSNVTNMQMMFRDCSSLKNIDVSHFDTSKVTNVNYMFNGCTSLASLDLSSFDLTNVVHKGSLNHVESGYNEMLSDTPELWKLTLGPNTKFPDVTVSGTLVSANLADPTPGTPINDLAKPVPPNPQYYVTNAQWREASTDDFLHEPDGAAKTAAEIMSESATANRKRTYVWDQIGKQTLEATPGNIDLGTHAGHLKNQEYKSSAQNLKLTDNRNARAGKNWQITAEVSKPFKHATDQTKVINGDPLYYHDTTSGTKTHLTSTAQVLYSGIATSDYQDVKNYPWDLSFKASPSDIPKAGKYNATVTFTLINATP</sequence>
<dbReference type="NCBIfam" id="TIGR02167">
    <property type="entry name" value="Liste_lipo_26"/>
    <property type="match status" value="7"/>
</dbReference>
<dbReference type="InterPro" id="IPR032675">
    <property type="entry name" value="LRR_dom_sf"/>
</dbReference>
<reference evidence="1 2" key="1">
    <citation type="journal article" date="2023" name="Microbiol. Spectr.">
        <title>Symbiosis of Carpenter Bees with Uncharacterized Lactic Acid Bacteria Showing NAD Auxotrophy.</title>
        <authorList>
            <person name="Kawasaki S."/>
            <person name="Ozawa K."/>
            <person name="Mori T."/>
            <person name="Yamamoto A."/>
            <person name="Ito M."/>
            <person name="Ohkuma M."/>
            <person name="Sakamoto M."/>
            <person name="Matsutani M."/>
        </authorList>
    </citation>
    <scope>NUCLEOTIDE SEQUENCE [LARGE SCALE GENOMIC DNA]</scope>
    <source>
        <strain evidence="1 2">KimC2</strain>
    </source>
</reference>
<dbReference type="RefSeq" id="WP_317696104.1">
    <property type="nucleotide sequence ID" value="NZ_AP026801.1"/>
</dbReference>
<dbReference type="Gene3D" id="3.80.10.10">
    <property type="entry name" value="Ribonuclease Inhibitor"/>
    <property type="match status" value="1"/>
</dbReference>
<dbReference type="InterPro" id="IPR013320">
    <property type="entry name" value="ConA-like_dom_sf"/>
</dbReference>
<dbReference type="AlphaFoldDB" id="A0AAU9CT75"/>
<evidence type="ECO:0000313" key="1">
    <source>
        <dbReference type="EMBL" id="BDR57209.1"/>
    </source>
</evidence>
<gene>
    <name evidence="1" type="ORF">KIMC2_17710</name>
</gene>
<proteinExistence type="predicted"/>
<evidence type="ECO:0000313" key="2">
    <source>
        <dbReference type="Proteomes" id="UP001321804"/>
    </source>
</evidence>
<protein>
    <recommendedName>
        <fullName evidence="3">Surface protein</fullName>
    </recommendedName>
</protein>
<dbReference type="Pfam" id="PF03382">
    <property type="entry name" value="DUF285"/>
    <property type="match status" value="2"/>
</dbReference>
<dbReference type="Gene3D" id="2.60.120.200">
    <property type="match status" value="2"/>
</dbReference>
<dbReference type="KEGG" id="xak:KIMC2_17710"/>
<accession>A0AAU9CT75</accession>
<dbReference type="InterPro" id="IPR011889">
    <property type="entry name" value="Liste_lipo_26"/>
</dbReference>
<dbReference type="InterPro" id="IPR005046">
    <property type="entry name" value="DUF285"/>
</dbReference>
<dbReference type="SUPFAM" id="SSF49899">
    <property type="entry name" value="Concanavalin A-like lectins/glucanases"/>
    <property type="match status" value="1"/>
</dbReference>
<dbReference type="Proteomes" id="UP001321804">
    <property type="component" value="Chromosome"/>
</dbReference>